<comment type="catalytic activity">
    <reaction evidence="5">
        <text>a long-chain fatty acid + ATP + CoA = a long-chain fatty acyl-CoA + AMP + diphosphate</text>
        <dbReference type="Rhea" id="RHEA:15421"/>
        <dbReference type="ChEBI" id="CHEBI:30616"/>
        <dbReference type="ChEBI" id="CHEBI:33019"/>
        <dbReference type="ChEBI" id="CHEBI:57287"/>
        <dbReference type="ChEBI" id="CHEBI:57560"/>
        <dbReference type="ChEBI" id="CHEBI:83139"/>
        <dbReference type="ChEBI" id="CHEBI:456215"/>
        <dbReference type="EC" id="6.2.1.3"/>
    </reaction>
    <physiologicalReaction direction="left-to-right" evidence="5">
        <dbReference type="Rhea" id="RHEA:15422"/>
    </physiologicalReaction>
</comment>
<dbReference type="RefSeq" id="WP_114592653.1">
    <property type="nucleotide sequence ID" value="NZ_CP031165.1"/>
</dbReference>
<gene>
    <name evidence="8" type="ORF">DVS28_a3612</name>
</gene>
<dbReference type="Pfam" id="PF00501">
    <property type="entry name" value="AMP-binding"/>
    <property type="match status" value="1"/>
</dbReference>
<proteinExistence type="inferred from homology"/>
<dbReference type="EMBL" id="CP031165">
    <property type="protein sequence ID" value="AXV08285.1"/>
    <property type="molecule type" value="Genomic_DNA"/>
</dbReference>
<evidence type="ECO:0000256" key="1">
    <source>
        <dbReference type="ARBA" id="ARBA00006432"/>
    </source>
</evidence>
<evidence type="ECO:0000256" key="2">
    <source>
        <dbReference type="ARBA" id="ARBA00022598"/>
    </source>
</evidence>
<dbReference type="OrthoDB" id="9803968at2"/>
<dbReference type="AlphaFoldDB" id="A0A346Y1D8"/>
<dbReference type="InterPro" id="IPR045851">
    <property type="entry name" value="AMP-bd_C_sf"/>
</dbReference>
<evidence type="ECO:0000256" key="4">
    <source>
        <dbReference type="ARBA" id="ARBA00023098"/>
    </source>
</evidence>
<dbReference type="KEGG" id="euz:DVS28_a3612"/>
<name>A0A346Y1D8_9ACTN</name>
<evidence type="ECO:0000256" key="3">
    <source>
        <dbReference type="ARBA" id="ARBA00022832"/>
    </source>
</evidence>
<evidence type="ECO:0000313" key="8">
    <source>
        <dbReference type="EMBL" id="AXV08285.1"/>
    </source>
</evidence>
<evidence type="ECO:0000256" key="6">
    <source>
        <dbReference type="ARBA" id="ARBA00032875"/>
    </source>
</evidence>
<dbReference type="Proteomes" id="UP000264006">
    <property type="component" value="Chromosome"/>
</dbReference>
<sequence length="615" mass="67422">MTDEVLQERNQILEAIEGQTLCTLFQSTVSTYGTRDALGRRLEDGTWTWQTWREYGEDAKRFAMALLKRGLGKGDFVAIMVNNRPEHVIADTGSFHAAATGVSVYNTLAEEQIAYVAGNCGAKVAVLNDAEAHSRWVAVRDELPELATIVMVEGAEDVDDDRVISWADFLAEGQAHLDEVGEDVFTAAWKSVEPDDVATLIYTSGTTGPPKGVVETHRGVLYIMEAAKGIFELPMNPNTLSYLPLAHVAERTFSHWQGIKYAAKVHFCEDYTQIAEYLPVAKPTAFLAVPRVWEKMRAALLTRIDEAEGPKAKLGQQAFAILPQLGAMAFTGRKPSVLLQGQAALFEKLVYSKVREALGLDDTIIALTGAAPMPDDLLMFFRGLGIEILNVYGMTETTAVTNANRPGRVRLGTVGERVPGIEVAIAGDGEIIARGPTMTPEYYRRPEATEELYDADGWLHTGDLGKIDDDGYLAIVGRKKEIIVTSSGKNISPHEIETALKQHPLIGQVMAIGDERNYISALLVLDPEAAESWAGKRGIPFDSMAEFSQREDVLAEVGTAVDAANAKLARVEQVKRWELLPTDWTVESGELTPSLKLKRHVVSTKYADVIDGIYD</sequence>
<keyword evidence="9" id="KW-1185">Reference proteome</keyword>
<evidence type="ECO:0000259" key="7">
    <source>
        <dbReference type="Pfam" id="PF00501"/>
    </source>
</evidence>
<dbReference type="InterPro" id="IPR000873">
    <property type="entry name" value="AMP-dep_synth/lig_dom"/>
</dbReference>
<dbReference type="GO" id="GO:0016020">
    <property type="term" value="C:membrane"/>
    <property type="evidence" value="ECO:0007669"/>
    <property type="project" value="TreeGrafter"/>
</dbReference>
<comment type="similarity">
    <text evidence="1">Belongs to the ATP-dependent AMP-binding enzyme family.</text>
</comment>
<feature type="domain" description="AMP-dependent synthetase/ligase" evidence="7">
    <location>
        <begin position="27"/>
        <end position="443"/>
    </location>
</feature>
<keyword evidence="2 8" id="KW-0436">Ligase</keyword>
<keyword evidence="3" id="KW-0276">Fatty acid metabolism</keyword>
<dbReference type="Pfam" id="PF23562">
    <property type="entry name" value="AMP-binding_C_3"/>
    <property type="match status" value="1"/>
</dbReference>
<evidence type="ECO:0000313" key="9">
    <source>
        <dbReference type="Proteomes" id="UP000264006"/>
    </source>
</evidence>
<dbReference type="InterPro" id="IPR020845">
    <property type="entry name" value="AMP-binding_CS"/>
</dbReference>
<dbReference type="CDD" id="cd05907">
    <property type="entry name" value="VL_LC_FACS_like"/>
    <property type="match status" value="1"/>
</dbReference>
<reference evidence="8 9" key="1">
    <citation type="submission" date="2018-09" db="EMBL/GenBank/DDBJ databases">
        <title>Complete genome sequence of Euzebya sp. DY32-46 isolated from seawater of Pacific Ocean.</title>
        <authorList>
            <person name="Xu L."/>
            <person name="Wu Y.-H."/>
            <person name="Xu X.-W."/>
        </authorList>
    </citation>
    <scope>NUCLEOTIDE SEQUENCE [LARGE SCALE GENOMIC DNA]</scope>
    <source>
        <strain evidence="8 9">DY32-46</strain>
    </source>
</reference>
<protein>
    <recommendedName>
        <fullName evidence="6">Acyl-CoA synthetase</fullName>
    </recommendedName>
</protein>
<dbReference type="PANTHER" id="PTHR43272">
    <property type="entry name" value="LONG-CHAIN-FATTY-ACID--COA LIGASE"/>
    <property type="match status" value="1"/>
</dbReference>
<dbReference type="InterPro" id="IPR042099">
    <property type="entry name" value="ANL_N_sf"/>
</dbReference>
<organism evidence="8 9">
    <name type="scientific">Euzebya pacifica</name>
    <dbReference type="NCBI Taxonomy" id="1608957"/>
    <lineage>
        <taxon>Bacteria</taxon>
        <taxon>Bacillati</taxon>
        <taxon>Actinomycetota</taxon>
        <taxon>Nitriliruptoria</taxon>
        <taxon>Euzebyales</taxon>
    </lineage>
</organism>
<dbReference type="Gene3D" id="3.30.300.30">
    <property type="match status" value="1"/>
</dbReference>
<dbReference type="GO" id="GO:0004467">
    <property type="term" value="F:long-chain fatty acid-CoA ligase activity"/>
    <property type="evidence" value="ECO:0007669"/>
    <property type="project" value="UniProtKB-EC"/>
</dbReference>
<keyword evidence="4" id="KW-0443">Lipid metabolism</keyword>
<accession>A0A346Y1D8</accession>
<dbReference type="PANTHER" id="PTHR43272:SF32">
    <property type="entry name" value="AMP-DEPENDENT SYNTHETASE_LIGASE DOMAIN-CONTAINING PROTEIN"/>
    <property type="match status" value="1"/>
</dbReference>
<dbReference type="Gene3D" id="3.40.50.12780">
    <property type="entry name" value="N-terminal domain of ligase-like"/>
    <property type="match status" value="1"/>
</dbReference>
<dbReference type="PROSITE" id="PS00455">
    <property type="entry name" value="AMP_BINDING"/>
    <property type="match status" value="1"/>
</dbReference>
<evidence type="ECO:0000256" key="5">
    <source>
        <dbReference type="ARBA" id="ARBA00024484"/>
    </source>
</evidence>
<dbReference type="SUPFAM" id="SSF56801">
    <property type="entry name" value="Acetyl-CoA synthetase-like"/>
    <property type="match status" value="1"/>
</dbReference>